<protein>
    <submittedName>
        <fullName evidence="1">Uncharacterized protein</fullName>
    </submittedName>
</protein>
<reference evidence="1 2" key="2">
    <citation type="submission" date="2020-03" db="EMBL/GenBank/DDBJ databases">
        <authorList>
            <person name="Ichikawa N."/>
            <person name="Kimura A."/>
            <person name="Kitahashi Y."/>
            <person name="Uohara A."/>
        </authorList>
    </citation>
    <scope>NUCLEOTIDE SEQUENCE [LARGE SCALE GENOMIC DNA]</scope>
    <source>
        <strain evidence="1 2">NBRC 108639</strain>
    </source>
</reference>
<dbReference type="AlphaFoldDB" id="A0A6V8KIM9"/>
<evidence type="ECO:0000313" key="1">
    <source>
        <dbReference type="EMBL" id="GFJ85063.1"/>
    </source>
</evidence>
<dbReference type="Proteomes" id="UP000482800">
    <property type="component" value="Unassembled WGS sequence"/>
</dbReference>
<reference evidence="1 2" key="1">
    <citation type="submission" date="2020-03" db="EMBL/GenBank/DDBJ databases">
        <title>Whole genome shotgun sequence of Phytohabitans houttuyneae NBRC 108639.</title>
        <authorList>
            <person name="Komaki H."/>
            <person name="Tamura T."/>
        </authorList>
    </citation>
    <scope>NUCLEOTIDE SEQUENCE [LARGE SCALE GENOMIC DNA]</scope>
    <source>
        <strain evidence="1 2">NBRC 108639</strain>
    </source>
</reference>
<accession>A0A6V8KIM9</accession>
<name>A0A6V8KIM9_9ACTN</name>
<evidence type="ECO:0000313" key="2">
    <source>
        <dbReference type="Proteomes" id="UP000482800"/>
    </source>
</evidence>
<comment type="caution">
    <text evidence="1">The sequence shown here is derived from an EMBL/GenBank/DDBJ whole genome shotgun (WGS) entry which is preliminary data.</text>
</comment>
<organism evidence="1 2">
    <name type="scientific">Phytohabitans houttuyneae</name>
    <dbReference type="NCBI Taxonomy" id="1076126"/>
    <lineage>
        <taxon>Bacteria</taxon>
        <taxon>Bacillati</taxon>
        <taxon>Actinomycetota</taxon>
        <taxon>Actinomycetes</taxon>
        <taxon>Micromonosporales</taxon>
        <taxon>Micromonosporaceae</taxon>
    </lineage>
</organism>
<dbReference type="EMBL" id="BLPF01000004">
    <property type="protein sequence ID" value="GFJ85063.1"/>
    <property type="molecule type" value="Genomic_DNA"/>
</dbReference>
<sequence length="99" mass="11485">MGDLWRLVLQLPLKQAVDVARLFHGWQPPTARERALFDCLHAVRDRHFDRLSAEADALFERQPILLRRTIPGYLHRADPVMVDLVRARIALRYGESEDG</sequence>
<proteinExistence type="predicted"/>
<gene>
    <name evidence="1" type="ORF">Phou_092430</name>
</gene>
<keyword evidence="2" id="KW-1185">Reference proteome</keyword>